<accession>Q1PVE4</accession>
<dbReference type="InterPro" id="IPR050344">
    <property type="entry name" value="Peptidase_M1_aminopeptidases"/>
</dbReference>
<evidence type="ECO:0000259" key="1">
    <source>
        <dbReference type="Pfam" id="PF01433"/>
    </source>
</evidence>
<reference evidence="2" key="1">
    <citation type="journal article" date="2006" name="Nature">
        <title>Deciphering the evolution and metabolism of an anammox bacterium from a community genome.</title>
        <authorList>
            <person name="Strous M."/>
            <person name="Pelletier E."/>
            <person name="Mangenot S."/>
            <person name="Rattei T."/>
            <person name="Lehner A."/>
            <person name="Taylor M.W."/>
            <person name="Horn M."/>
            <person name="Daims H."/>
            <person name="Bartol-Mavel D."/>
            <person name="Wincker P."/>
            <person name="Barbe V."/>
            <person name="Fonknechten N."/>
            <person name="Vallenet D."/>
            <person name="Segurens B."/>
            <person name="Schenowitz-Truong C."/>
            <person name="Medigue C."/>
            <person name="Collingro A."/>
            <person name="Snel B."/>
            <person name="Dutilh B.E."/>
            <person name="OpDenCamp H.J.M."/>
            <person name="vanDerDrift C."/>
            <person name="Cirpus I."/>
            <person name="vanDePas-Schoonen K.T."/>
            <person name="Harhangi H.R."/>
            <person name="vanNiftrik L."/>
            <person name="Schmid M."/>
            <person name="Keltjens J."/>
            <person name="vanDeVossenberg J."/>
            <person name="Kartal B."/>
            <person name="Meier H."/>
            <person name="Frishman D."/>
            <person name="Huynen M.A."/>
            <person name="Mewes H."/>
            <person name="Weissenbach J."/>
            <person name="Jetten M.S.M."/>
            <person name="Wagner M."/>
            <person name="LePaslier D."/>
        </authorList>
    </citation>
    <scope>NUCLEOTIDE SEQUENCE</scope>
</reference>
<dbReference type="InterPro" id="IPR042097">
    <property type="entry name" value="Aminopeptidase_N-like_N_sf"/>
</dbReference>
<organism evidence="2">
    <name type="scientific">Kuenenia stuttgartiensis</name>
    <dbReference type="NCBI Taxonomy" id="174633"/>
    <lineage>
        <taxon>Bacteria</taxon>
        <taxon>Pseudomonadati</taxon>
        <taxon>Planctomycetota</taxon>
        <taxon>Candidatus Brocadiia</taxon>
        <taxon>Candidatus Brocadiales</taxon>
        <taxon>Candidatus Brocadiaceae</taxon>
        <taxon>Candidatus Kuenenia</taxon>
    </lineage>
</organism>
<dbReference type="PANTHER" id="PTHR11533:SF174">
    <property type="entry name" value="PUROMYCIN-SENSITIVE AMINOPEPTIDASE-RELATED"/>
    <property type="match status" value="1"/>
</dbReference>
<evidence type="ECO:0000313" key="4">
    <source>
        <dbReference type="EMBL" id="SOH04657.1"/>
    </source>
</evidence>
<evidence type="ECO:0000313" key="5">
    <source>
        <dbReference type="Proteomes" id="UP000221734"/>
    </source>
</evidence>
<dbReference type="EMBL" id="CT573073">
    <property type="protein sequence ID" value="CAJ71199.1"/>
    <property type="molecule type" value="Genomic_DNA"/>
</dbReference>
<dbReference type="Gene3D" id="2.60.40.1730">
    <property type="entry name" value="tricorn interacting facor f3 domain"/>
    <property type="match status" value="1"/>
</dbReference>
<dbReference type="InterPro" id="IPR027268">
    <property type="entry name" value="Peptidase_M4/M1_CTD_sf"/>
</dbReference>
<feature type="domain" description="Peptidase M1 membrane alanine aminopeptidase" evidence="1">
    <location>
        <begin position="300"/>
        <end position="441"/>
    </location>
</feature>
<dbReference type="GO" id="GO:0005615">
    <property type="term" value="C:extracellular space"/>
    <property type="evidence" value="ECO:0007669"/>
    <property type="project" value="TreeGrafter"/>
</dbReference>
<sequence>MFLIMRLMYRIVPLLSVLLSVISLDAHARGVSSSIKSHVIEVEFSLNENKLRAEDHVCVQKGESNEVLFLINKSFKVTSIASSGKDLAFKPGKMGNAQTMKITVPATVKSKETICFDIKYEGLLPSLPDSFSGEDIGATSGIIGEYGVYLSPACRWYPDMADSLATFKVTVVMPKEYEAVTQGILVSKKTADNKVSITWEEGNVSEGCSLVAGKYKVTAVRHNDIDIYAYFYPEEQPLVDTYLDATKRYLDIYQDLIGKYPYKKFAIVENFFQTGYGMPSFTLLGSEVVKLPFIVDISLGHEVLHNWWGNSVFVDDSRGNWCEGLTTYMADYYYKEIKGDVAATTYRNEICRKYTHYVTTQNDFPLKMFLGRSDKATQAIGYGKTAMVFHMLRKMLGDEVFYQALRDFYKNMLWQRANWEDIEKVFEKVSGLELAWFFDQWVNKKGAPVIELGETTVNKEGNAWVVKAEILQKTNEPYRLHLPVYVQLEEGIFHTTAEIKNASDRISLPVKSRPENIAIDPYTEVFRRLHADEIPPTIDLVMGDSKIIIYPANCEDSMKVEYKKLAHILANERDSIKADTEITEVEIAQTSLFILGGVEENKISKLVQNNLPVGLSLTKDAFGADTVMYGDKKDAFLVTIKHPSHKEKGIALFAGFSPEAINKAGYKIQHYGKYSYLVFSDGNNRVKEVVSIGDSPLQKTLQ</sequence>
<dbReference type="EMBL" id="CP049055">
    <property type="protein sequence ID" value="QII14330.1"/>
    <property type="molecule type" value="Genomic_DNA"/>
</dbReference>
<dbReference type="GO" id="GO:0043171">
    <property type="term" value="P:peptide catabolic process"/>
    <property type="evidence" value="ECO:0007669"/>
    <property type="project" value="TreeGrafter"/>
</dbReference>
<dbReference type="AlphaFoldDB" id="Q1PVE4"/>
<dbReference type="Proteomes" id="UP000501926">
    <property type="component" value="Chromosome"/>
</dbReference>
<dbReference type="Pfam" id="PF01433">
    <property type="entry name" value="Peptidase_M1"/>
    <property type="match status" value="1"/>
</dbReference>
<reference evidence="5" key="4">
    <citation type="submission" date="2017-10" db="EMBL/GenBank/DDBJ databases">
        <authorList>
            <person name="Frank J."/>
        </authorList>
    </citation>
    <scope>NUCLEOTIDE SEQUENCE [LARGE SCALE GENOMIC DNA]</scope>
</reference>
<evidence type="ECO:0000313" key="6">
    <source>
        <dbReference type="Proteomes" id="UP000501926"/>
    </source>
</evidence>
<dbReference type="KEGG" id="kst:KSMBR1_2160"/>
<dbReference type="RefSeq" id="WP_099325348.1">
    <property type="nucleotide sequence ID" value="NZ_CP049055.1"/>
</dbReference>
<reference evidence="3 6" key="5">
    <citation type="submission" date="2020-02" db="EMBL/GenBank/DDBJ databases">
        <title>Newly sequenced genome of strain CSTR1 showed variability in Candidatus Kuenenia stuttgartiensis genomes.</title>
        <authorList>
            <person name="Ding C."/>
            <person name="Adrian L."/>
        </authorList>
    </citation>
    <scope>NUCLEOTIDE SEQUENCE [LARGE SCALE GENOMIC DNA]</scope>
    <source>
        <strain evidence="3 6">CSTR1</strain>
    </source>
</reference>
<dbReference type="GO" id="GO:0070006">
    <property type="term" value="F:metalloaminopeptidase activity"/>
    <property type="evidence" value="ECO:0007669"/>
    <property type="project" value="TreeGrafter"/>
</dbReference>
<name>Q1PVE4_KUEST</name>
<keyword evidence="5" id="KW-1185">Reference proteome</keyword>
<dbReference type="Proteomes" id="UP000221734">
    <property type="component" value="Chromosome Kuenenia_stuttgartiensis_MBR1"/>
</dbReference>
<dbReference type="GO" id="GO:0016020">
    <property type="term" value="C:membrane"/>
    <property type="evidence" value="ECO:0007669"/>
    <property type="project" value="TreeGrafter"/>
</dbReference>
<proteinExistence type="predicted"/>
<dbReference type="Gene3D" id="1.10.390.10">
    <property type="entry name" value="Neutral Protease Domain 2"/>
    <property type="match status" value="1"/>
</dbReference>
<dbReference type="GO" id="GO:0042277">
    <property type="term" value="F:peptide binding"/>
    <property type="evidence" value="ECO:0007669"/>
    <property type="project" value="TreeGrafter"/>
</dbReference>
<gene>
    <name evidence="3" type="ORF">KsCSTR_49530</name>
    <name evidence="4" type="ORF">KSMBR1_2160</name>
    <name evidence="2" type="ORF">kustc0454</name>
</gene>
<evidence type="ECO:0000313" key="2">
    <source>
        <dbReference type="EMBL" id="CAJ71199.1"/>
    </source>
</evidence>
<protein>
    <recommendedName>
        <fullName evidence="1">Peptidase M1 membrane alanine aminopeptidase domain-containing protein</fullName>
    </recommendedName>
</protein>
<reference evidence="2" key="2">
    <citation type="submission" date="2006-01" db="EMBL/GenBank/DDBJ databases">
        <authorList>
            <person name="Genoscope"/>
        </authorList>
    </citation>
    <scope>NUCLEOTIDE SEQUENCE</scope>
</reference>
<dbReference type="InterPro" id="IPR014782">
    <property type="entry name" value="Peptidase_M1_dom"/>
</dbReference>
<reference evidence="4" key="3">
    <citation type="submission" date="2017-10" db="EMBL/GenBank/DDBJ databases">
        <authorList>
            <person name="Banno H."/>
            <person name="Chua N.-H."/>
        </authorList>
    </citation>
    <scope>NUCLEOTIDE SEQUENCE [LARGE SCALE GENOMIC DNA]</scope>
    <source>
        <strain evidence="4">Kuenenia_mbr1_ru-nijmegen</strain>
    </source>
</reference>
<dbReference type="EMBL" id="LT934425">
    <property type="protein sequence ID" value="SOH04657.1"/>
    <property type="molecule type" value="Genomic_DNA"/>
</dbReference>
<dbReference type="SUPFAM" id="SSF55486">
    <property type="entry name" value="Metalloproteases ('zincins'), catalytic domain"/>
    <property type="match status" value="1"/>
</dbReference>
<dbReference type="PANTHER" id="PTHR11533">
    <property type="entry name" value="PROTEASE M1 ZINC METALLOPROTEASE"/>
    <property type="match status" value="1"/>
</dbReference>
<dbReference type="GO" id="GO:0005737">
    <property type="term" value="C:cytoplasm"/>
    <property type="evidence" value="ECO:0007669"/>
    <property type="project" value="TreeGrafter"/>
</dbReference>
<dbReference type="GO" id="GO:0008270">
    <property type="term" value="F:zinc ion binding"/>
    <property type="evidence" value="ECO:0007669"/>
    <property type="project" value="InterPro"/>
</dbReference>
<evidence type="ECO:0000313" key="3">
    <source>
        <dbReference type="EMBL" id="QII14330.1"/>
    </source>
</evidence>